<feature type="signal peptide" evidence="7">
    <location>
        <begin position="1"/>
        <end position="30"/>
    </location>
</feature>
<dbReference type="Gene3D" id="2.60.40.10">
    <property type="entry name" value="Immunoglobulins"/>
    <property type="match status" value="3"/>
</dbReference>
<dbReference type="InParanoid" id="A0A6P8PGZ4"/>
<dbReference type="Pfam" id="PF09291">
    <property type="entry name" value="DUF1968"/>
    <property type="match status" value="1"/>
</dbReference>
<dbReference type="CDD" id="cd00099">
    <property type="entry name" value="IgV"/>
    <property type="match status" value="1"/>
</dbReference>
<dbReference type="InterPro" id="IPR007110">
    <property type="entry name" value="Ig-like_dom"/>
</dbReference>
<feature type="domain" description="Ig-like" evidence="8">
    <location>
        <begin position="25"/>
        <end position="131"/>
    </location>
</feature>
<reference evidence="10" key="1">
    <citation type="submission" date="2025-08" db="UniProtKB">
        <authorList>
            <consortium name="RefSeq"/>
        </authorList>
    </citation>
    <scope>IDENTIFICATION</scope>
</reference>
<feature type="chain" id="PRO_5028219674" evidence="7">
    <location>
        <begin position="31"/>
        <end position="472"/>
    </location>
</feature>
<sequence>MQSKPFRMKTFHLALALIANLYGNPRGQSATQPQTEARIPMGGSVLLNCTYDSGQPMVMWYLQDSEKAPQFILQDSSNPDDLQQRFKKRFSGRRDAQGNSFPLQIANVEVTDSAVYYCVLRVGSTYTRALTFGKGTRLIVEPRTQTTSNPSVFVLTSDDADDNTAACLAKDFYPKTLKMSMNSTSEDLVESEPKAMVSTSGKYSAVEIHTFKMKEDVQCTVTHEEEKFNSYGGVIKPGPKPSSPSLPKTWSCKPKSRSINTDVESNEKENMLSLTVLGLRVLFAKSLALNVLLSVRVFAFSRNHCVNTGNYGKFTFGAGTRLTVMPNIADSKPSVYVLQPKDKESKVSPICLITDFSPANNTRAVVSNTIMENNLPTLVNTDTKWSYGIVAWSSTEEQSSSTECKAEYKGEMYKPEMPKDGVQDICSSVTISEHFETDEKLNSLSITVLGLRIIFAKTLVINVLMTLRLCRS</sequence>
<dbReference type="Pfam" id="PF07686">
    <property type="entry name" value="V-set"/>
    <property type="match status" value="1"/>
</dbReference>
<dbReference type="InterPro" id="IPR013783">
    <property type="entry name" value="Ig-like_fold"/>
</dbReference>
<evidence type="ECO:0000256" key="5">
    <source>
        <dbReference type="ARBA" id="ARBA00043266"/>
    </source>
</evidence>
<dbReference type="FunCoup" id="A0A6P8PGZ4">
    <property type="interactions" value="141"/>
</dbReference>
<dbReference type="GO" id="GO:0002250">
    <property type="term" value="P:adaptive immune response"/>
    <property type="evidence" value="ECO:0007669"/>
    <property type="project" value="UniProtKB-KW"/>
</dbReference>
<keyword evidence="2" id="KW-1064">Adaptive immunity</keyword>
<dbReference type="GO" id="GO:0042101">
    <property type="term" value="C:T cell receptor complex"/>
    <property type="evidence" value="ECO:0007669"/>
    <property type="project" value="UniProtKB-KW"/>
</dbReference>
<dbReference type="OrthoDB" id="9945861at2759"/>
<dbReference type="SMART" id="SM00406">
    <property type="entry name" value="IGv"/>
    <property type="match status" value="1"/>
</dbReference>
<evidence type="ECO:0000256" key="2">
    <source>
        <dbReference type="ARBA" id="ARBA00023130"/>
    </source>
</evidence>
<dbReference type="InterPro" id="IPR013106">
    <property type="entry name" value="Ig_V-set"/>
</dbReference>
<keyword evidence="5" id="KW-1279">T cell receptor</keyword>
<dbReference type="Proteomes" id="UP000515159">
    <property type="component" value="Chromosome 16"/>
</dbReference>
<evidence type="ECO:0000313" key="9">
    <source>
        <dbReference type="Proteomes" id="UP000515159"/>
    </source>
</evidence>
<dbReference type="Pfam" id="PF07654">
    <property type="entry name" value="C1-set"/>
    <property type="match status" value="1"/>
</dbReference>
<dbReference type="InterPro" id="IPR036179">
    <property type="entry name" value="Ig-like_dom_sf"/>
</dbReference>
<evidence type="ECO:0000256" key="7">
    <source>
        <dbReference type="SAM" id="SignalP"/>
    </source>
</evidence>
<feature type="region of interest" description="Disordered" evidence="6">
    <location>
        <begin position="230"/>
        <end position="251"/>
    </location>
</feature>
<dbReference type="GeneID" id="117350409"/>
<evidence type="ECO:0000256" key="4">
    <source>
        <dbReference type="ARBA" id="ARBA00023319"/>
    </source>
</evidence>
<gene>
    <name evidence="10" type="primary">LOC117350409</name>
</gene>
<evidence type="ECO:0000256" key="3">
    <source>
        <dbReference type="ARBA" id="ARBA00023170"/>
    </source>
</evidence>
<organism evidence="9 10">
    <name type="scientific">Geotrypetes seraphini</name>
    <name type="common">Gaboon caecilian</name>
    <name type="synonym">Caecilia seraphini</name>
    <dbReference type="NCBI Taxonomy" id="260995"/>
    <lineage>
        <taxon>Eukaryota</taxon>
        <taxon>Metazoa</taxon>
        <taxon>Chordata</taxon>
        <taxon>Craniata</taxon>
        <taxon>Vertebrata</taxon>
        <taxon>Euteleostomi</taxon>
        <taxon>Amphibia</taxon>
        <taxon>Gymnophiona</taxon>
        <taxon>Geotrypetes</taxon>
    </lineage>
</organism>
<dbReference type="PROSITE" id="PS50835">
    <property type="entry name" value="IG_LIKE"/>
    <property type="match status" value="1"/>
</dbReference>
<keyword evidence="3" id="KW-0675">Receptor</keyword>
<evidence type="ECO:0000256" key="1">
    <source>
        <dbReference type="ARBA" id="ARBA00022729"/>
    </source>
</evidence>
<evidence type="ECO:0000256" key="6">
    <source>
        <dbReference type="SAM" id="MobiDB-lite"/>
    </source>
</evidence>
<dbReference type="InterPro" id="IPR003597">
    <property type="entry name" value="Ig_C1-set"/>
</dbReference>
<dbReference type="InterPro" id="IPR051287">
    <property type="entry name" value="TCR_variable_region"/>
</dbReference>
<keyword evidence="1 7" id="KW-0732">Signal</keyword>
<keyword evidence="4" id="KW-0393">Immunoglobulin domain</keyword>
<dbReference type="RefSeq" id="XP_033780580.1">
    <property type="nucleotide sequence ID" value="XM_033924689.1"/>
</dbReference>
<protein>
    <submittedName>
        <fullName evidence="10">Uncharacterized protein LOC117350409</fullName>
    </submittedName>
</protein>
<dbReference type="PANTHER" id="PTHR19367:SF18">
    <property type="entry name" value="T CELL RECEPTOR ALPHA VARIABLE 16"/>
    <property type="match status" value="1"/>
</dbReference>
<keyword evidence="5" id="KW-0391">Immunity</keyword>
<evidence type="ECO:0000313" key="10">
    <source>
        <dbReference type="RefSeq" id="XP_033780580.1"/>
    </source>
</evidence>
<proteinExistence type="predicted"/>
<dbReference type="AlphaFoldDB" id="A0A6P8PGZ4"/>
<dbReference type="SMART" id="SM00409">
    <property type="entry name" value="IG"/>
    <property type="match status" value="1"/>
</dbReference>
<dbReference type="InterPro" id="IPR003599">
    <property type="entry name" value="Ig_sub"/>
</dbReference>
<dbReference type="InterPro" id="IPR015370">
    <property type="entry name" value="TCR_alpha_C"/>
</dbReference>
<evidence type="ECO:0000259" key="8">
    <source>
        <dbReference type="PROSITE" id="PS50835"/>
    </source>
</evidence>
<name>A0A6P8PGZ4_GEOSA</name>
<dbReference type="SUPFAM" id="SSF48726">
    <property type="entry name" value="Immunoglobulin"/>
    <property type="match status" value="3"/>
</dbReference>
<accession>A0A6P8PGZ4</accession>
<dbReference type="KEGG" id="gsh:117350409"/>
<dbReference type="PANTHER" id="PTHR19367">
    <property type="entry name" value="T-CELL RECEPTOR ALPHA CHAIN V REGION"/>
    <property type="match status" value="1"/>
</dbReference>
<keyword evidence="9" id="KW-1185">Reference proteome</keyword>